<evidence type="ECO:0000256" key="4">
    <source>
        <dbReference type="ARBA" id="ARBA00022723"/>
    </source>
</evidence>
<keyword evidence="3" id="KW-0812">Transmembrane</keyword>
<feature type="compositionally biased region" description="Basic and acidic residues" evidence="11">
    <location>
        <begin position="31"/>
        <end position="50"/>
    </location>
</feature>
<evidence type="ECO:0000256" key="3">
    <source>
        <dbReference type="ARBA" id="ARBA00022692"/>
    </source>
</evidence>
<gene>
    <name evidence="12" type="primary">ccmE</name>
    <name evidence="12" type="ORF">NCTC12965_05579</name>
</gene>
<proteinExistence type="predicted"/>
<dbReference type="InterPro" id="IPR004329">
    <property type="entry name" value="CcmE"/>
</dbReference>
<dbReference type="Gene3D" id="2.40.50.140">
    <property type="entry name" value="Nucleic acid-binding proteins"/>
    <property type="match status" value="1"/>
</dbReference>
<keyword evidence="4 10" id="KW-0479">Metal-binding</keyword>
<dbReference type="GO" id="GO:0017004">
    <property type="term" value="P:cytochrome complex assembly"/>
    <property type="evidence" value="ECO:0007669"/>
    <property type="project" value="UniProtKB-KW"/>
</dbReference>
<evidence type="ECO:0000313" key="12">
    <source>
        <dbReference type="EMBL" id="VTR47959.1"/>
    </source>
</evidence>
<organism evidence="12">
    <name type="scientific">Serratia fonticola</name>
    <dbReference type="NCBI Taxonomy" id="47917"/>
    <lineage>
        <taxon>Bacteria</taxon>
        <taxon>Pseudomonadati</taxon>
        <taxon>Pseudomonadota</taxon>
        <taxon>Gammaproteobacteria</taxon>
        <taxon>Enterobacterales</taxon>
        <taxon>Yersiniaceae</taxon>
        <taxon>Serratia</taxon>
    </lineage>
</organism>
<comment type="subcellular location">
    <subcellularLocation>
        <location evidence="1">Membrane</location>
    </subcellularLocation>
</comment>
<keyword evidence="5" id="KW-0201">Cytochrome c-type biogenesis</keyword>
<keyword evidence="8 10" id="KW-0408">Iron</keyword>
<sequence>MPDLFREGQGVVAQGVLGKGNVVNAREVLAKHDEKYTPPEVADAMKENHKSPAATYSNSPDEGNKS</sequence>
<accession>A0A4U9VQ84</accession>
<reference evidence="12" key="1">
    <citation type="submission" date="2019-05" db="EMBL/GenBank/DDBJ databases">
        <authorList>
            <consortium name="Pathogen Informatics"/>
        </authorList>
    </citation>
    <scope>NUCLEOTIDE SEQUENCE [LARGE SCALE GENOMIC DNA]</scope>
    <source>
        <strain evidence="12">NCTC12965</strain>
    </source>
</reference>
<evidence type="ECO:0000256" key="5">
    <source>
        <dbReference type="ARBA" id="ARBA00022748"/>
    </source>
</evidence>
<keyword evidence="2 10" id="KW-0349">Heme</keyword>
<feature type="binding site" description="axial binding residue" evidence="10">
    <location>
        <position position="36"/>
    </location>
    <ligand>
        <name>heme</name>
        <dbReference type="ChEBI" id="CHEBI:30413"/>
    </ligand>
    <ligandPart>
        <name>Fe</name>
        <dbReference type="ChEBI" id="CHEBI:18248"/>
    </ligandPart>
</feature>
<keyword evidence="6" id="KW-0735">Signal-anchor</keyword>
<evidence type="ECO:0000256" key="1">
    <source>
        <dbReference type="ARBA" id="ARBA00004370"/>
    </source>
</evidence>
<evidence type="ECO:0000256" key="10">
    <source>
        <dbReference type="PIRSR" id="PIRSR604329-50"/>
    </source>
</evidence>
<feature type="binding site" description="covalent" evidence="10">
    <location>
        <position position="32"/>
    </location>
    <ligand>
        <name>heme</name>
        <dbReference type="ChEBI" id="CHEBI:30413"/>
    </ligand>
</feature>
<keyword evidence="9" id="KW-0472">Membrane</keyword>
<protein>
    <submittedName>
        <fullName evidence="12">Heme chaperone CcmE</fullName>
    </submittedName>
</protein>
<dbReference type="GO" id="GO:0046872">
    <property type="term" value="F:metal ion binding"/>
    <property type="evidence" value="ECO:0007669"/>
    <property type="project" value="UniProtKB-KW"/>
</dbReference>
<dbReference type="Pfam" id="PF03100">
    <property type="entry name" value="CcmE"/>
    <property type="match status" value="1"/>
</dbReference>
<dbReference type="GO" id="GO:0017003">
    <property type="term" value="P:protein-heme linkage"/>
    <property type="evidence" value="ECO:0007669"/>
    <property type="project" value="InterPro"/>
</dbReference>
<feature type="compositionally biased region" description="Polar residues" evidence="11">
    <location>
        <begin position="54"/>
        <end position="66"/>
    </location>
</feature>
<dbReference type="PANTHER" id="PTHR34128">
    <property type="entry name" value="CYTOCHROME C-TYPE BIOGENESIS PROTEIN CCME HOMOLOG, MITOCHONDRIAL"/>
    <property type="match status" value="1"/>
</dbReference>
<evidence type="ECO:0000256" key="9">
    <source>
        <dbReference type="ARBA" id="ARBA00023136"/>
    </source>
</evidence>
<feature type="region of interest" description="Disordered" evidence="11">
    <location>
        <begin position="31"/>
        <end position="66"/>
    </location>
</feature>
<dbReference type="AlphaFoldDB" id="A0A4U9VQ84"/>
<evidence type="ECO:0000256" key="11">
    <source>
        <dbReference type="SAM" id="MobiDB-lite"/>
    </source>
</evidence>
<keyword evidence="7" id="KW-1133">Transmembrane helix</keyword>
<dbReference type="InterPro" id="IPR012340">
    <property type="entry name" value="NA-bd_OB-fold"/>
</dbReference>
<dbReference type="SUPFAM" id="SSF82093">
    <property type="entry name" value="Heme chaperone CcmE"/>
    <property type="match status" value="1"/>
</dbReference>
<dbReference type="PANTHER" id="PTHR34128:SF2">
    <property type="entry name" value="CYTOCHROME C-TYPE BIOGENESIS PROTEIN CCME HOMOLOG, MITOCHONDRIAL"/>
    <property type="match status" value="1"/>
</dbReference>
<name>A0A4U9VQ84_SERFO</name>
<dbReference type="GO" id="GO:0005886">
    <property type="term" value="C:plasma membrane"/>
    <property type="evidence" value="ECO:0007669"/>
    <property type="project" value="InterPro"/>
</dbReference>
<dbReference type="GO" id="GO:0020037">
    <property type="term" value="F:heme binding"/>
    <property type="evidence" value="ECO:0007669"/>
    <property type="project" value="InterPro"/>
</dbReference>
<evidence type="ECO:0000256" key="8">
    <source>
        <dbReference type="ARBA" id="ARBA00023004"/>
    </source>
</evidence>
<evidence type="ECO:0000256" key="2">
    <source>
        <dbReference type="ARBA" id="ARBA00022617"/>
    </source>
</evidence>
<dbReference type="InterPro" id="IPR036127">
    <property type="entry name" value="CcmE-like_sf"/>
</dbReference>
<evidence type="ECO:0000256" key="7">
    <source>
        <dbReference type="ARBA" id="ARBA00022989"/>
    </source>
</evidence>
<dbReference type="EMBL" id="CABEEZ010000118">
    <property type="protein sequence ID" value="VTR47959.1"/>
    <property type="molecule type" value="Genomic_DNA"/>
</dbReference>
<evidence type="ECO:0000256" key="6">
    <source>
        <dbReference type="ARBA" id="ARBA00022968"/>
    </source>
</evidence>